<evidence type="ECO:0000313" key="3">
    <source>
        <dbReference type="EMBL" id="KAK7097744.1"/>
    </source>
</evidence>
<reference evidence="3 4" key="1">
    <citation type="submission" date="2024-02" db="EMBL/GenBank/DDBJ databases">
        <title>Chromosome-scale genome assembly of the rough periwinkle Littorina saxatilis.</title>
        <authorList>
            <person name="De Jode A."/>
            <person name="Faria R."/>
            <person name="Formenti G."/>
            <person name="Sims Y."/>
            <person name="Smith T.P."/>
            <person name="Tracey A."/>
            <person name="Wood J.M.D."/>
            <person name="Zagrodzka Z.B."/>
            <person name="Johannesson K."/>
            <person name="Butlin R.K."/>
            <person name="Leder E.H."/>
        </authorList>
    </citation>
    <scope>NUCLEOTIDE SEQUENCE [LARGE SCALE GENOMIC DNA]</scope>
    <source>
        <strain evidence="3">Snail1</strain>
        <tissue evidence="3">Muscle</tissue>
    </source>
</reference>
<protein>
    <submittedName>
        <fullName evidence="3">Uncharacterized protein</fullName>
    </submittedName>
</protein>
<sequence length="320" mass="35768">MRILQASVLVSALLVLLVPDLCLAQDEVLFADPAPTAPPEGRSDLQKMLDNGIVASELTQDDLMAIMCNVLQDVPDDCTSAMQIEEYAMEHNERLFGLSAPPLSRKKRDSRQSSSPNNPSSASSYSGHRSSYRSNSYRNSKRPSGYRRSELLCPSPIDQSAIYQLNEDLQDPIDFSAIVNELGLNPNLTSCLFRQLLVPGEPPQVIVEDFLQQAKATCPSTEQRLMRYESVRFSGQCFVLNVGDVIVYKECSANRHCQGCQDYSSRSTSQKLCIPEYRAVNFWAYCPSQSPGKRFVRDKIIIPVACNCLDVPCERVFPEH</sequence>
<evidence type="ECO:0000313" key="4">
    <source>
        <dbReference type="Proteomes" id="UP001374579"/>
    </source>
</evidence>
<organism evidence="3 4">
    <name type="scientific">Littorina saxatilis</name>
    <dbReference type="NCBI Taxonomy" id="31220"/>
    <lineage>
        <taxon>Eukaryota</taxon>
        <taxon>Metazoa</taxon>
        <taxon>Spiralia</taxon>
        <taxon>Lophotrochozoa</taxon>
        <taxon>Mollusca</taxon>
        <taxon>Gastropoda</taxon>
        <taxon>Caenogastropoda</taxon>
        <taxon>Littorinimorpha</taxon>
        <taxon>Littorinoidea</taxon>
        <taxon>Littorinidae</taxon>
        <taxon>Littorina</taxon>
    </lineage>
</organism>
<feature type="compositionally biased region" description="Low complexity" evidence="1">
    <location>
        <begin position="112"/>
        <end position="138"/>
    </location>
</feature>
<name>A0AAN9G7Q1_9CAEN</name>
<feature type="signal peptide" evidence="2">
    <location>
        <begin position="1"/>
        <end position="24"/>
    </location>
</feature>
<feature type="chain" id="PRO_5042813041" evidence="2">
    <location>
        <begin position="25"/>
        <end position="320"/>
    </location>
</feature>
<evidence type="ECO:0000256" key="2">
    <source>
        <dbReference type="SAM" id="SignalP"/>
    </source>
</evidence>
<evidence type="ECO:0000256" key="1">
    <source>
        <dbReference type="SAM" id="MobiDB-lite"/>
    </source>
</evidence>
<accession>A0AAN9G7Q1</accession>
<dbReference type="Proteomes" id="UP001374579">
    <property type="component" value="Unassembled WGS sequence"/>
</dbReference>
<dbReference type="AlphaFoldDB" id="A0AAN9G7Q1"/>
<comment type="caution">
    <text evidence="3">The sequence shown here is derived from an EMBL/GenBank/DDBJ whole genome shotgun (WGS) entry which is preliminary data.</text>
</comment>
<proteinExistence type="predicted"/>
<keyword evidence="4" id="KW-1185">Reference proteome</keyword>
<keyword evidence="2" id="KW-0732">Signal</keyword>
<dbReference type="EMBL" id="JBAMIC010000013">
    <property type="protein sequence ID" value="KAK7097744.1"/>
    <property type="molecule type" value="Genomic_DNA"/>
</dbReference>
<gene>
    <name evidence="3" type="ORF">V1264_004678</name>
</gene>
<feature type="region of interest" description="Disordered" evidence="1">
    <location>
        <begin position="99"/>
        <end position="149"/>
    </location>
</feature>